<evidence type="ECO:0000313" key="2">
    <source>
        <dbReference type="Proteomes" id="UP000091918"/>
    </source>
</evidence>
<gene>
    <name evidence="1" type="ORF">ACJ72_06112</name>
</gene>
<reference evidence="1 2" key="1">
    <citation type="submission" date="2015-07" db="EMBL/GenBank/DDBJ databases">
        <title>Emmonsia species relationships and genome sequence.</title>
        <authorList>
            <person name="Cuomo C.A."/>
            <person name="Schwartz I.S."/>
            <person name="Kenyon C."/>
            <person name="de Hoog G.S."/>
            <person name="Govender N.P."/>
            <person name="Botha A."/>
            <person name="Moreno L."/>
            <person name="de Vries M."/>
            <person name="Munoz J.F."/>
            <person name="Stielow J.B."/>
        </authorList>
    </citation>
    <scope>NUCLEOTIDE SEQUENCE [LARGE SCALE GENOMIC DNA]</scope>
    <source>
        <strain evidence="1 2">CBS 136260</strain>
    </source>
</reference>
<organism evidence="1 2">
    <name type="scientific">Emergomyces africanus</name>
    <dbReference type="NCBI Taxonomy" id="1955775"/>
    <lineage>
        <taxon>Eukaryota</taxon>
        <taxon>Fungi</taxon>
        <taxon>Dikarya</taxon>
        <taxon>Ascomycota</taxon>
        <taxon>Pezizomycotina</taxon>
        <taxon>Eurotiomycetes</taxon>
        <taxon>Eurotiomycetidae</taxon>
        <taxon>Onygenales</taxon>
        <taxon>Ajellomycetaceae</taxon>
        <taxon>Emergomyces</taxon>
    </lineage>
</organism>
<dbReference type="AlphaFoldDB" id="A0A1B7NS15"/>
<sequence>MSAAVPYRLVIPLSGSHMFRFSHLTQDPNELDPLERWSLDELTKAVNRTHGQEAAKWAAEADSIGRWWAAEMRRFDRTVAMT</sequence>
<comment type="caution">
    <text evidence="1">The sequence shown here is derived from an EMBL/GenBank/DDBJ whole genome shotgun (WGS) entry which is preliminary data.</text>
</comment>
<dbReference type="Proteomes" id="UP000091918">
    <property type="component" value="Unassembled WGS sequence"/>
</dbReference>
<dbReference type="OrthoDB" id="96314at2759"/>
<name>A0A1B7NS15_9EURO</name>
<dbReference type="EMBL" id="LGUA01000975">
    <property type="protein sequence ID" value="OAX79569.1"/>
    <property type="molecule type" value="Genomic_DNA"/>
</dbReference>
<protein>
    <submittedName>
        <fullName evidence="1">Uncharacterized protein</fullName>
    </submittedName>
</protein>
<accession>A0A1B7NS15</accession>
<keyword evidence="2" id="KW-1185">Reference proteome</keyword>
<evidence type="ECO:0000313" key="1">
    <source>
        <dbReference type="EMBL" id="OAX79569.1"/>
    </source>
</evidence>
<dbReference type="STRING" id="1658172.A0A1B7NS15"/>
<proteinExistence type="predicted"/>